<dbReference type="Proteomes" id="UP000826271">
    <property type="component" value="Unassembled WGS sequence"/>
</dbReference>
<reference evidence="12" key="1">
    <citation type="submission" date="2019-10" db="EMBL/GenBank/DDBJ databases">
        <authorList>
            <person name="Zhang R."/>
            <person name="Pan Y."/>
            <person name="Wang J."/>
            <person name="Ma R."/>
            <person name="Yu S."/>
        </authorList>
    </citation>
    <scope>NUCLEOTIDE SEQUENCE</scope>
    <source>
        <strain evidence="12">LA-IB0</strain>
        <tissue evidence="12">Leaf</tissue>
    </source>
</reference>
<dbReference type="SUPFAM" id="SSF56112">
    <property type="entry name" value="Protein kinase-like (PK-like)"/>
    <property type="match status" value="1"/>
</dbReference>
<feature type="binding site" evidence="7">
    <location>
        <position position="440"/>
    </location>
    <ligand>
        <name>ATP</name>
        <dbReference type="ChEBI" id="CHEBI:30616"/>
    </ligand>
</feature>
<dbReference type="PANTHER" id="PTHR48007">
    <property type="entry name" value="LEUCINE-RICH REPEAT RECEPTOR-LIKE PROTEIN KINASE PXC1"/>
    <property type="match status" value="1"/>
</dbReference>
<sequence>MKLLLVSACVISLFLLLHTAKSEEELVRNALLEFISKLSNTNGYLDPTWGWNSSSYPCKDKWRGIICDNEHFHVNKIMLEGYNFSGVLDARILCNVQSLSESLMAIGVTNNNIHGENLEDIGNCSKLAYLLIGGNQFSGELPVSVSRLINLKILNVSYNEFSGSLPDLSQISGLTVFQAQDNQFSGPILDIDFSTFSYFNVSYNNLTGPIPDGAKRFKESSFIYNPQLCGAPLPKNCTKTSLDSKAEPVPGDSIPPPKSIPDGAKLFKESSFIYNPQLCGVPLPKNCTKTSLDSEAEPVPGDSIPPPKPKNGGVSKDQILMFAGYILIGLAILSIILLWLYKKGKTKEEKIDTDNKVAAVDDSNRSFSTVELKGRTEFSTASAESGIASSSLIVLTSPEVNGLKFEDLLQAPAELIGRGKHGSVYKVECGKAQGMSLAVKRIRDWTLSTNEFKQRMRRLDQVNHRNVLPVVAFYSSRIEKLIVYEYQQNGSLFKLIHAQEHPGNLTSPPFDWSTRLSAAAKIADALAFMHEQLLHDRIPHGNLKSSNIFFNKNMEPCVSEYGLMYVDNQDLQQSIDFPTSKNTLQSSSKELDHNILFKADTYAFGVILLELLTGRMVLNDGLDLASWVVAVLREEWTVEVFDRKLIREGASEERMVNVLQVAIKCVNKSPEARPSMKQVALAIRVIRDDDERSMDVSELSMTRSFANLL</sequence>
<dbReference type="PANTHER" id="PTHR48007:SF79">
    <property type="entry name" value="(WILD MALAYSIAN BANANA) HYPOTHETICAL PROTEIN"/>
    <property type="match status" value="1"/>
</dbReference>
<dbReference type="Pfam" id="PF07714">
    <property type="entry name" value="PK_Tyr_Ser-Thr"/>
    <property type="match status" value="1"/>
</dbReference>
<dbReference type="InterPro" id="IPR032675">
    <property type="entry name" value="LRR_dom_sf"/>
</dbReference>
<evidence type="ECO:0000313" key="12">
    <source>
        <dbReference type="EMBL" id="KAG8384801.1"/>
    </source>
</evidence>
<feature type="domain" description="Protein kinase" evidence="11">
    <location>
        <begin position="410"/>
        <end position="686"/>
    </location>
</feature>
<name>A0AAV6XP73_9LAMI</name>
<keyword evidence="10" id="KW-0732">Signal</keyword>
<evidence type="ECO:0000256" key="9">
    <source>
        <dbReference type="SAM" id="Phobius"/>
    </source>
</evidence>
<dbReference type="Gene3D" id="3.30.200.20">
    <property type="entry name" value="Phosphorylase Kinase, domain 1"/>
    <property type="match status" value="1"/>
</dbReference>
<keyword evidence="7" id="KW-0067">ATP-binding</keyword>
<gene>
    <name evidence="12" type="ORF">BUALT_Bualt04G0156200</name>
</gene>
<evidence type="ECO:0000256" key="4">
    <source>
        <dbReference type="ARBA" id="ARBA00022737"/>
    </source>
</evidence>
<protein>
    <recommendedName>
        <fullName evidence="11">Protein kinase domain-containing protein</fullName>
    </recommendedName>
</protein>
<dbReference type="SUPFAM" id="SSF52058">
    <property type="entry name" value="L domain-like"/>
    <property type="match status" value="1"/>
</dbReference>
<evidence type="ECO:0000256" key="10">
    <source>
        <dbReference type="SAM" id="SignalP"/>
    </source>
</evidence>
<dbReference type="PROSITE" id="PS00107">
    <property type="entry name" value="PROTEIN_KINASE_ATP"/>
    <property type="match status" value="1"/>
</dbReference>
<feature type="region of interest" description="Disordered" evidence="8">
    <location>
        <begin position="291"/>
        <end position="311"/>
    </location>
</feature>
<keyword evidence="3 9" id="KW-0812">Transmembrane</keyword>
<evidence type="ECO:0000256" key="2">
    <source>
        <dbReference type="ARBA" id="ARBA00022614"/>
    </source>
</evidence>
<keyword evidence="4" id="KW-0677">Repeat</keyword>
<dbReference type="InterPro" id="IPR011009">
    <property type="entry name" value="Kinase-like_dom_sf"/>
</dbReference>
<dbReference type="GO" id="GO:0005524">
    <property type="term" value="F:ATP binding"/>
    <property type="evidence" value="ECO:0007669"/>
    <property type="project" value="UniProtKB-UniRule"/>
</dbReference>
<comment type="subcellular location">
    <subcellularLocation>
        <location evidence="1">Membrane</location>
    </subcellularLocation>
</comment>
<dbReference type="EMBL" id="WHWC01000004">
    <property type="protein sequence ID" value="KAG8384801.1"/>
    <property type="molecule type" value="Genomic_DNA"/>
</dbReference>
<evidence type="ECO:0000256" key="8">
    <source>
        <dbReference type="SAM" id="MobiDB-lite"/>
    </source>
</evidence>
<dbReference type="InterPro" id="IPR001245">
    <property type="entry name" value="Ser-Thr/Tyr_kinase_cat_dom"/>
</dbReference>
<dbReference type="GO" id="GO:0016020">
    <property type="term" value="C:membrane"/>
    <property type="evidence" value="ECO:0007669"/>
    <property type="project" value="UniProtKB-SubCell"/>
</dbReference>
<dbReference type="Gene3D" id="3.80.10.10">
    <property type="entry name" value="Ribonuclease Inhibitor"/>
    <property type="match status" value="2"/>
</dbReference>
<feature type="chain" id="PRO_5043451092" description="Protein kinase domain-containing protein" evidence="10">
    <location>
        <begin position="23"/>
        <end position="709"/>
    </location>
</feature>
<dbReference type="Gene3D" id="1.10.510.10">
    <property type="entry name" value="Transferase(Phosphotransferase) domain 1"/>
    <property type="match status" value="1"/>
</dbReference>
<dbReference type="Pfam" id="PF00560">
    <property type="entry name" value="LRR_1"/>
    <property type="match status" value="1"/>
</dbReference>
<evidence type="ECO:0000259" key="11">
    <source>
        <dbReference type="PROSITE" id="PS50011"/>
    </source>
</evidence>
<keyword evidence="6 9" id="KW-0472">Membrane</keyword>
<evidence type="ECO:0000256" key="1">
    <source>
        <dbReference type="ARBA" id="ARBA00004370"/>
    </source>
</evidence>
<comment type="caution">
    <text evidence="12">The sequence shown here is derived from an EMBL/GenBank/DDBJ whole genome shotgun (WGS) entry which is preliminary data.</text>
</comment>
<dbReference type="InterPro" id="IPR001611">
    <property type="entry name" value="Leu-rich_rpt"/>
</dbReference>
<proteinExistence type="predicted"/>
<feature type="signal peptide" evidence="10">
    <location>
        <begin position="1"/>
        <end position="22"/>
    </location>
</feature>
<evidence type="ECO:0000256" key="5">
    <source>
        <dbReference type="ARBA" id="ARBA00022989"/>
    </source>
</evidence>
<evidence type="ECO:0000313" key="13">
    <source>
        <dbReference type="Proteomes" id="UP000826271"/>
    </source>
</evidence>
<organism evidence="12 13">
    <name type="scientific">Buddleja alternifolia</name>
    <dbReference type="NCBI Taxonomy" id="168488"/>
    <lineage>
        <taxon>Eukaryota</taxon>
        <taxon>Viridiplantae</taxon>
        <taxon>Streptophyta</taxon>
        <taxon>Embryophyta</taxon>
        <taxon>Tracheophyta</taxon>
        <taxon>Spermatophyta</taxon>
        <taxon>Magnoliopsida</taxon>
        <taxon>eudicotyledons</taxon>
        <taxon>Gunneridae</taxon>
        <taxon>Pentapetalae</taxon>
        <taxon>asterids</taxon>
        <taxon>lamiids</taxon>
        <taxon>Lamiales</taxon>
        <taxon>Scrophulariaceae</taxon>
        <taxon>Buddlejeae</taxon>
        <taxon>Buddleja</taxon>
    </lineage>
</organism>
<dbReference type="GO" id="GO:0004672">
    <property type="term" value="F:protein kinase activity"/>
    <property type="evidence" value="ECO:0007669"/>
    <property type="project" value="InterPro"/>
</dbReference>
<accession>A0AAV6XP73</accession>
<dbReference type="InterPro" id="IPR013210">
    <property type="entry name" value="LRR_N_plant-typ"/>
</dbReference>
<keyword evidence="2" id="KW-0433">Leucine-rich repeat</keyword>
<evidence type="ECO:0000256" key="7">
    <source>
        <dbReference type="PROSITE-ProRule" id="PRU10141"/>
    </source>
</evidence>
<dbReference type="Pfam" id="PF08263">
    <property type="entry name" value="LRRNT_2"/>
    <property type="match status" value="1"/>
</dbReference>
<dbReference type="InterPro" id="IPR000719">
    <property type="entry name" value="Prot_kinase_dom"/>
</dbReference>
<feature type="transmembrane region" description="Helical" evidence="9">
    <location>
        <begin position="319"/>
        <end position="341"/>
    </location>
</feature>
<dbReference type="InterPro" id="IPR046959">
    <property type="entry name" value="PRK1-6/SRF4-like"/>
</dbReference>
<evidence type="ECO:0000256" key="3">
    <source>
        <dbReference type="ARBA" id="ARBA00022692"/>
    </source>
</evidence>
<dbReference type="PROSITE" id="PS50011">
    <property type="entry name" value="PROTEIN_KINASE_DOM"/>
    <property type="match status" value="1"/>
</dbReference>
<keyword evidence="5 9" id="KW-1133">Transmembrane helix</keyword>
<evidence type="ECO:0000256" key="6">
    <source>
        <dbReference type="ARBA" id="ARBA00023136"/>
    </source>
</evidence>
<dbReference type="AlphaFoldDB" id="A0AAV6XP73"/>
<keyword evidence="13" id="KW-1185">Reference proteome</keyword>
<dbReference type="InterPro" id="IPR017441">
    <property type="entry name" value="Protein_kinase_ATP_BS"/>
</dbReference>
<keyword evidence="7" id="KW-0547">Nucleotide-binding</keyword>